<keyword evidence="1 2" id="KW-0238">DNA-binding</keyword>
<sequence>MDEGVDMSRRRYDSPVRRLRAAESRARIIAGAAELVRELPSWDWGSVTIQAVADQAGVSRRTVYRHFASEAVLHAALADQLVEEEGVSYQGLTLDRLPEVTGRVYSAVAKFAVTPWAVVPAQFPALDADRLNALRSAVDSEVPDWADTDRATAAAALDVLWSVASYEILLRDWNLAPADAVRVQRWLHTLVTAALRAGEKPQQRSGRKAAARRASKGRGTKA</sequence>
<dbReference type="RefSeq" id="WP_077088784.1">
    <property type="nucleotide sequence ID" value="NZ_LT721901.1"/>
</dbReference>
<dbReference type="GO" id="GO:0003677">
    <property type="term" value="F:DNA binding"/>
    <property type="evidence" value="ECO:0007669"/>
    <property type="project" value="UniProtKB-UniRule"/>
</dbReference>
<feature type="region of interest" description="Disordered" evidence="3">
    <location>
        <begin position="198"/>
        <end position="222"/>
    </location>
</feature>
<accession>A0A2U3NX43</accession>
<dbReference type="InterPro" id="IPR001647">
    <property type="entry name" value="HTH_TetR"/>
</dbReference>
<dbReference type="OrthoDB" id="9816296at2"/>
<keyword evidence="6" id="KW-1185">Reference proteome</keyword>
<dbReference type="STRING" id="1841860.GCA_900157375_03874"/>
<dbReference type="Pfam" id="PF00440">
    <property type="entry name" value="TetR_N"/>
    <property type="match status" value="1"/>
</dbReference>
<evidence type="ECO:0000256" key="1">
    <source>
        <dbReference type="ARBA" id="ARBA00023125"/>
    </source>
</evidence>
<dbReference type="Gene3D" id="1.10.357.10">
    <property type="entry name" value="Tetracycline Repressor, domain 2"/>
    <property type="match status" value="1"/>
</dbReference>
<feature type="DNA-binding region" description="H-T-H motif" evidence="2">
    <location>
        <begin position="48"/>
        <end position="67"/>
    </location>
</feature>
<dbReference type="EMBL" id="FUFA01000005">
    <property type="protein sequence ID" value="SPM36033.1"/>
    <property type="molecule type" value="Genomic_DNA"/>
</dbReference>
<protein>
    <submittedName>
        <fullName evidence="5">Regulatory protein, tetR family</fullName>
    </submittedName>
</protein>
<evidence type="ECO:0000259" key="4">
    <source>
        <dbReference type="PROSITE" id="PS50977"/>
    </source>
</evidence>
<organism evidence="5 6">
    <name type="scientific">Mycobacterium rhizamassiliense</name>
    <dbReference type="NCBI Taxonomy" id="1841860"/>
    <lineage>
        <taxon>Bacteria</taxon>
        <taxon>Bacillati</taxon>
        <taxon>Actinomycetota</taxon>
        <taxon>Actinomycetes</taxon>
        <taxon>Mycobacteriales</taxon>
        <taxon>Mycobacteriaceae</taxon>
        <taxon>Mycobacterium</taxon>
    </lineage>
</organism>
<dbReference type="InterPro" id="IPR009057">
    <property type="entry name" value="Homeodomain-like_sf"/>
</dbReference>
<dbReference type="Proteomes" id="UP000240988">
    <property type="component" value="Unassembled WGS sequence"/>
</dbReference>
<dbReference type="SUPFAM" id="SSF46689">
    <property type="entry name" value="Homeodomain-like"/>
    <property type="match status" value="1"/>
</dbReference>
<dbReference type="AlphaFoldDB" id="A0A2U3NX43"/>
<dbReference type="PROSITE" id="PS50977">
    <property type="entry name" value="HTH_TETR_2"/>
    <property type="match status" value="1"/>
</dbReference>
<reference evidence="5 6" key="1">
    <citation type="submission" date="2017-01" db="EMBL/GenBank/DDBJ databases">
        <authorList>
            <consortium name="Urmite Genomes"/>
        </authorList>
    </citation>
    <scope>NUCLEOTIDE SEQUENCE [LARGE SCALE GENOMIC DNA]</scope>
    <source>
        <strain evidence="5 6">AB57</strain>
    </source>
</reference>
<evidence type="ECO:0000256" key="2">
    <source>
        <dbReference type="PROSITE-ProRule" id="PRU00335"/>
    </source>
</evidence>
<evidence type="ECO:0000256" key="3">
    <source>
        <dbReference type="SAM" id="MobiDB-lite"/>
    </source>
</evidence>
<gene>
    <name evidence="5" type="ORF">MRAB57_3871</name>
</gene>
<feature type="domain" description="HTH tetR-type" evidence="4">
    <location>
        <begin position="22"/>
        <end position="85"/>
    </location>
</feature>
<evidence type="ECO:0000313" key="5">
    <source>
        <dbReference type="EMBL" id="SPM36033.1"/>
    </source>
</evidence>
<evidence type="ECO:0000313" key="6">
    <source>
        <dbReference type="Proteomes" id="UP000240988"/>
    </source>
</evidence>
<proteinExistence type="predicted"/>
<name>A0A2U3NX43_9MYCO</name>
<feature type="compositionally biased region" description="Basic residues" evidence="3">
    <location>
        <begin position="205"/>
        <end position="222"/>
    </location>
</feature>